<evidence type="ECO:0008006" key="3">
    <source>
        <dbReference type="Google" id="ProtNLM"/>
    </source>
</evidence>
<dbReference type="EMBL" id="MFLA01000021">
    <property type="protein sequence ID" value="OGG59277.1"/>
    <property type="molecule type" value="Genomic_DNA"/>
</dbReference>
<protein>
    <recommendedName>
        <fullName evidence="3">Integrase catalytic domain-containing protein</fullName>
    </recommendedName>
</protein>
<dbReference type="InterPro" id="IPR036397">
    <property type="entry name" value="RNaseH_sf"/>
</dbReference>
<accession>A0A1F6DD75</accession>
<sequence length="172" mass="20441">MFRRWSMGVRVTDLAREYRVSRETVYETLRDARLQVFANRSSMNHRYRAILYGFRRLALTEKRVGEKLARKAHRLNRYEKAIPGEMLHLDTKRLPLLRGEAAVQPREYLFVVIDDHSRTAFADIFPDKTAYSAAMFLAESKRVLPEYLRWYNGERSHMGINYQTPLEVLRRS</sequence>
<dbReference type="SUPFAM" id="SSF53098">
    <property type="entry name" value="Ribonuclease H-like"/>
    <property type="match status" value="1"/>
</dbReference>
<dbReference type="Gene3D" id="3.30.420.10">
    <property type="entry name" value="Ribonuclease H-like superfamily/Ribonuclease H"/>
    <property type="match status" value="1"/>
</dbReference>
<name>A0A1F6DD75_9BACT</name>
<proteinExistence type="predicted"/>
<dbReference type="InterPro" id="IPR012337">
    <property type="entry name" value="RNaseH-like_sf"/>
</dbReference>
<reference evidence="1 2" key="1">
    <citation type="journal article" date="2016" name="Nat. Commun.">
        <title>Thousands of microbial genomes shed light on interconnected biogeochemical processes in an aquifer system.</title>
        <authorList>
            <person name="Anantharaman K."/>
            <person name="Brown C.T."/>
            <person name="Hug L.A."/>
            <person name="Sharon I."/>
            <person name="Castelle C.J."/>
            <person name="Probst A.J."/>
            <person name="Thomas B.C."/>
            <person name="Singh A."/>
            <person name="Wilkins M.J."/>
            <person name="Karaoz U."/>
            <person name="Brodie E.L."/>
            <person name="Williams K.H."/>
            <person name="Hubbard S.S."/>
            <person name="Banfield J.F."/>
        </authorList>
    </citation>
    <scope>NUCLEOTIDE SEQUENCE [LARGE SCALE GENOMIC DNA]</scope>
</reference>
<dbReference type="Proteomes" id="UP000176377">
    <property type="component" value="Unassembled WGS sequence"/>
</dbReference>
<comment type="caution">
    <text evidence="1">The sequence shown here is derived from an EMBL/GenBank/DDBJ whole genome shotgun (WGS) entry which is preliminary data.</text>
</comment>
<evidence type="ECO:0000313" key="1">
    <source>
        <dbReference type="EMBL" id="OGG59277.1"/>
    </source>
</evidence>
<dbReference type="GO" id="GO:0003676">
    <property type="term" value="F:nucleic acid binding"/>
    <property type="evidence" value="ECO:0007669"/>
    <property type="project" value="InterPro"/>
</dbReference>
<organism evidence="1 2">
    <name type="scientific">Candidatus Kaiserbacteria bacterium RIFCSPHIGHO2_01_FULL_56_24</name>
    <dbReference type="NCBI Taxonomy" id="1798487"/>
    <lineage>
        <taxon>Bacteria</taxon>
        <taxon>Candidatus Kaiseribacteriota</taxon>
    </lineage>
</organism>
<dbReference type="AlphaFoldDB" id="A0A1F6DD75"/>
<gene>
    <name evidence="1" type="ORF">A2765_06710</name>
</gene>
<evidence type="ECO:0000313" key="2">
    <source>
        <dbReference type="Proteomes" id="UP000176377"/>
    </source>
</evidence>